<dbReference type="GO" id="GO:0051453">
    <property type="term" value="P:regulation of intracellular pH"/>
    <property type="evidence" value="ECO:0007669"/>
    <property type="project" value="TreeGrafter"/>
</dbReference>
<feature type="transmembrane region" description="Helical" evidence="7">
    <location>
        <begin position="218"/>
        <end position="236"/>
    </location>
</feature>
<feature type="transmembrane region" description="Helical" evidence="7">
    <location>
        <begin position="131"/>
        <end position="150"/>
    </location>
</feature>
<dbReference type="PANTHER" id="PTHR10981">
    <property type="entry name" value="BATTENIN"/>
    <property type="match status" value="1"/>
</dbReference>
<reference evidence="9" key="1">
    <citation type="submission" date="2021-04" db="EMBL/GenBank/DDBJ databases">
        <authorList>
            <consortium name="Molecular Ecology Group"/>
        </authorList>
    </citation>
    <scope>NUCLEOTIDE SEQUENCE</scope>
</reference>
<dbReference type="GO" id="GO:0005765">
    <property type="term" value="C:lysosomal membrane"/>
    <property type="evidence" value="ECO:0007669"/>
    <property type="project" value="UniProtKB-SubCell"/>
</dbReference>
<feature type="compositionally biased region" description="Low complexity" evidence="8">
    <location>
        <begin position="69"/>
        <end position="83"/>
    </location>
</feature>
<dbReference type="AlphaFoldDB" id="A0A8S3ZW85"/>
<protein>
    <recommendedName>
        <fullName evidence="7">Battenin</fullName>
    </recommendedName>
</protein>
<keyword evidence="7" id="KW-0458">Lysosome</keyword>
<evidence type="ECO:0000256" key="2">
    <source>
        <dbReference type="ARBA" id="ARBA00007467"/>
    </source>
</evidence>
<dbReference type="InterPro" id="IPR003492">
    <property type="entry name" value="Battenin_disease_Cln3"/>
</dbReference>
<comment type="subcellular location">
    <subcellularLocation>
        <location evidence="1">Endomembrane system</location>
        <topology evidence="1">Multi-pass membrane protein</topology>
    </subcellularLocation>
    <subcellularLocation>
        <location evidence="7">Lysosome membrane</location>
        <topology evidence="7">Multi-pass membrane protein</topology>
    </subcellularLocation>
</comment>
<accession>A0A8S3ZW85</accession>
<evidence type="ECO:0000256" key="5">
    <source>
        <dbReference type="ARBA" id="ARBA00022989"/>
    </source>
</evidence>
<dbReference type="Gene3D" id="1.20.1250.20">
    <property type="entry name" value="MFS general substrate transporter like domains"/>
    <property type="match status" value="1"/>
</dbReference>
<evidence type="ECO:0000313" key="9">
    <source>
        <dbReference type="EMBL" id="CAG5133749.1"/>
    </source>
</evidence>
<dbReference type="Proteomes" id="UP000678393">
    <property type="component" value="Unassembled WGS sequence"/>
</dbReference>
<dbReference type="OrthoDB" id="5965864at2759"/>
<keyword evidence="3" id="KW-0813">Transport</keyword>
<dbReference type="InterPro" id="IPR036259">
    <property type="entry name" value="MFS_trans_sf"/>
</dbReference>
<keyword evidence="4 7" id="KW-0812">Transmembrane</keyword>
<dbReference type="GO" id="GO:0007040">
    <property type="term" value="P:lysosome organization"/>
    <property type="evidence" value="ECO:0007669"/>
    <property type="project" value="TreeGrafter"/>
</dbReference>
<dbReference type="PANTHER" id="PTHR10981:SF0">
    <property type="entry name" value="BATTENIN"/>
    <property type="match status" value="1"/>
</dbReference>
<feature type="transmembrane region" description="Helical" evidence="7">
    <location>
        <begin position="156"/>
        <end position="181"/>
    </location>
</feature>
<keyword evidence="5 7" id="KW-1133">Transmembrane helix</keyword>
<comment type="caution">
    <text evidence="9">The sequence shown here is derived from an EMBL/GenBank/DDBJ whole genome shotgun (WGS) entry which is preliminary data.</text>
</comment>
<evidence type="ECO:0000256" key="6">
    <source>
        <dbReference type="ARBA" id="ARBA00023136"/>
    </source>
</evidence>
<gene>
    <name evidence="9" type="ORF">CUNI_LOCUS19307</name>
</gene>
<dbReference type="EMBL" id="CAJHNH020006445">
    <property type="protein sequence ID" value="CAG5133749.1"/>
    <property type="molecule type" value="Genomic_DNA"/>
</dbReference>
<evidence type="ECO:0000256" key="1">
    <source>
        <dbReference type="ARBA" id="ARBA00004127"/>
    </source>
</evidence>
<feature type="transmembrane region" description="Helical" evidence="7">
    <location>
        <begin position="369"/>
        <end position="388"/>
    </location>
</feature>
<evidence type="ECO:0000256" key="7">
    <source>
        <dbReference type="RuleBase" id="RU361113"/>
    </source>
</evidence>
<dbReference type="Pfam" id="PF02487">
    <property type="entry name" value="CLN3"/>
    <property type="match status" value="1"/>
</dbReference>
<feature type="region of interest" description="Disordered" evidence="8">
    <location>
        <begin position="65"/>
        <end position="90"/>
    </location>
</feature>
<organism evidence="9 10">
    <name type="scientific">Candidula unifasciata</name>
    <dbReference type="NCBI Taxonomy" id="100452"/>
    <lineage>
        <taxon>Eukaryota</taxon>
        <taxon>Metazoa</taxon>
        <taxon>Spiralia</taxon>
        <taxon>Lophotrochozoa</taxon>
        <taxon>Mollusca</taxon>
        <taxon>Gastropoda</taxon>
        <taxon>Heterobranchia</taxon>
        <taxon>Euthyneura</taxon>
        <taxon>Panpulmonata</taxon>
        <taxon>Eupulmonata</taxon>
        <taxon>Stylommatophora</taxon>
        <taxon>Helicina</taxon>
        <taxon>Helicoidea</taxon>
        <taxon>Geomitridae</taxon>
        <taxon>Candidula</taxon>
    </lineage>
</organism>
<evidence type="ECO:0000256" key="4">
    <source>
        <dbReference type="ARBA" id="ARBA00022692"/>
    </source>
</evidence>
<evidence type="ECO:0000313" key="10">
    <source>
        <dbReference type="Proteomes" id="UP000678393"/>
    </source>
</evidence>
<dbReference type="SUPFAM" id="SSF103473">
    <property type="entry name" value="MFS general substrate transporter"/>
    <property type="match status" value="1"/>
</dbReference>
<feature type="transmembrane region" description="Helical" evidence="7">
    <location>
        <begin position="343"/>
        <end position="363"/>
    </location>
</feature>
<dbReference type="InterPro" id="IPR018460">
    <property type="entry name" value="Battenin_disease_Cln3_subgr"/>
</dbReference>
<dbReference type="PRINTS" id="PR01315">
    <property type="entry name" value="BATTENIN"/>
</dbReference>
<name>A0A8S3ZW85_9EUPU</name>
<dbReference type="FunFam" id="1.20.1250.20:FF:000427">
    <property type="entry name" value="Battenin"/>
    <property type="match status" value="1"/>
</dbReference>
<dbReference type="GO" id="GO:0012505">
    <property type="term" value="C:endomembrane system"/>
    <property type="evidence" value="ECO:0007669"/>
    <property type="project" value="UniProtKB-SubCell"/>
</dbReference>
<feature type="transmembrane region" description="Helical" evidence="7">
    <location>
        <begin position="193"/>
        <end position="212"/>
    </location>
</feature>
<proteinExistence type="inferred from homology"/>
<keyword evidence="10" id="KW-1185">Reference proteome</keyword>
<evidence type="ECO:0000256" key="8">
    <source>
        <dbReference type="SAM" id="MobiDB-lite"/>
    </source>
</evidence>
<feature type="transmembrane region" description="Helical" evidence="7">
    <location>
        <begin position="38"/>
        <end position="58"/>
    </location>
</feature>
<comment type="similarity">
    <text evidence="2 7">Belongs to the battenin family.</text>
</comment>
<evidence type="ECO:0000256" key="3">
    <source>
        <dbReference type="ARBA" id="ARBA00022448"/>
    </source>
</evidence>
<sequence length="439" mass="48983">MIRTREDNSEVNETEDQELPNMASGRHIVKKMGKRNMVSFWIFGLCNNFAYVVMLSAAHDILKEEEKPSNSSSSGNSTTENPPETTSHASNVTHLECNSISTGAILLADILPTLFVKLTFPLFIQKIPYNIKVSLVSVFILASFLIVAFAREIWLSILGIVCASIAGGLGEITFLSLTTFYHVNVVSMWSSGTGGAGVLGALAYAGFTTAGLSPRNTLLVMIVVPVMMMATYIFLIQKPNYEKNKKNEDSDDHTLLLEDNTPVKIHLTLGQKLLLIPGLFKYMIPLLLVYFGEYFINQGLHELLYFNGVWLSKSEQYRWYQVDYQIGVFISRSSVNIIHIQKLWILPILQFVNLIVLFFHVFFRFIPSIWIVFIIILWEGLLGGAAYVNTFYKMTNELPADKKEYCIGVATLGDSVGIAAAGAVAIPVHQAICNLNLKM</sequence>
<dbReference type="PIRSF" id="PIRSF015974">
    <property type="entry name" value="CLN3_BTN1"/>
    <property type="match status" value="1"/>
</dbReference>
<keyword evidence="6 7" id="KW-0472">Membrane</keyword>
<feature type="transmembrane region" description="Helical" evidence="7">
    <location>
        <begin position="104"/>
        <end position="124"/>
    </location>
</feature>